<reference evidence="1" key="1">
    <citation type="submission" date="2020-11" db="EMBL/GenBank/DDBJ databases">
        <authorList>
            <consortium name="DOE Joint Genome Institute"/>
            <person name="Ahrendt S."/>
            <person name="Riley R."/>
            <person name="Andreopoulos W."/>
            <person name="Labutti K."/>
            <person name="Pangilinan J."/>
            <person name="Ruiz-Duenas F.J."/>
            <person name="Barrasa J.M."/>
            <person name="Sanchez-Garcia M."/>
            <person name="Camarero S."/>
            <person name="Miyauchi S."/>
            <person name="Serrano A."/>
            <person name="Linde D."/>
            <person name="Babiker R."/>
            <person name="Drula E."/>
            <person name="Ayuso-Fernandez I."/>
            <person name="Pacheco R."/>
            <person name="Padilla G."/>
            <person name="Ferreira P."/>
            <person name="Barriuso J."/>
            <person name="Kellner H."/>
            <person name="Castanera R."/>
            <person name="Alfaro M."/>
            <person name="Ramirez L."/>
            <person name="Pisabarro A.G."/>
            <person name="Kuo A."/>
            <person name="Tritt A."/>
            <person name="Lipzen A."/>
            <person name="He G."/>
            <person name="Yan M."/>
            <person name="Ng V."/>
            <person name="Cullen D."/>
            <person name="Martin F."/>
            <person name="Rosso M.-N."/>
            <person name="Henrissat B."/>
            <person name="Hibbett D."/>
            <person name="Martinez A.T."/>
            <person name="Grigoriev I.V."/>
        </authorList>
    </citation>
    <scope>NUCLEOTIDE SEQUENCE</scope>
    <source>
        <strain evidence="1">CIRM-BRFM 674</strain>
    </source>
</reference>
<comment type="caution">
    <text evidence="1">The sequence shown here is derived from an EMBL/GenBank/DDBJ whole genome shotgun (WGS) entry which is preliminary data.</text>
</comment>
<sequence>MPYQYTVSTPEVWTSHLCTALGRKNLDNGVDCRSISSSHVRDLCCFAVVIFDIGTPVGNSIHTRTEDISGLGHLSRRASRVLGTYSGVLTPLPILFPFVHVVVVSILVTDTPTPSSEQSVRMSYKSGIVVIIVDTDETFLRRFRCSKDLGALYRRVHCLSNPGMNHTFSTSLARIITKSYRNGYLRSFRGNCPTDAVMDDATASAYADIPQGRASSLIDNICYDEMISFTLYEARPSSSSSRTWMLVE</sequence>
<dbReference type="Proteomes" id="UP000807469">
    <property type="component" value="Unassembled WGS sequence"/>
</dbReference>
<evidence type="ECO:0000313" key="1">
    <source>
        <dbReference type="EMBL" id="KAF9471335.1"/>
    </source>
</evidence>
<gene>
    <name evidence="1" type="ORF">BDN70DRAFT_939024</name>
</gene>
<keyword evidence="2" id="KW-1185">Reference proteome</keyword>
<dbReference type="AlphaFoldDB" id="A0A9P5YPI9"/>
<accession>A0A9P5YPI9</accession>
<dbReference type="EMBL" id="MU155708">
    <property type="protein sequence ID" value="KAF9471335.1"/>
    <property type="molecule type" value="Genomic_DNA"/>
</dbReference>
<name>A0A9P5YPI9_9AGAR</name>
<organism evidence="1 2">
    <name type="scientific">Pholiota conissans</name>
    <dbReference type="NCBI Taxonomy" id="109636"/>
    <lineage>
        <taxon>Eukaryota</taxon>
        <taxon>Fungi</taxon>
        <taxon>Dikarya</taxon>
        <taxon>Basidiomycota</taxon>
        <taxon>Agaricomycotina</taxon>
        <taxon>Agaricomycetes</taxon>
        <taxon>Agaricomycetidae</taxon>
        <taxon>Agaricales</taxon>
        <taxon>Agaricineae</taxon>
        <taxon>Strophariaceae</taxon>
        <taxon>Pholiota</taxon>
    </lineage>
</organism>
<evidence type="ECO:0000313" key="2">
    <source>
        <dbReference type="Proteomes" id="UP000807469"/>
    </source>
</evidence>
<proteinExistence type="predicted"/>
<protein>
    <submittedName>
        <fullName evidence="1">Uncharacterized protein</fullName>
    </submittedName>
</protein>